<evidence type="ECO:0000256" key="8">
    <source>
        <dbReference type="ARBA" id="ARBA00022837"/>
    </source>
</evidence>
<dbReference type="Gene3D" id="1.10.420.10">
    <property type="entry name" value="Peroxidase, domain 2"/>
    <property type="match status" value="2"/>
</dbReference>
<dbReference type="InterPro" id="IPR033905">
    <property type="entry name" value="Secretory_peroxidase"/>
</dbReference>
<dbReference type="GO" id="GO:0020037">
    <property type="term" value="F:heme binding"/>
    <property type="evidence" value="ECO:0007669"/>
    <property type="project" value="InterPro"/>
</dbReference>
<name>A0AAW2CQA0_9ROSI</name>
<dbReference type="FunFam" id="1.10.420.10:FF:000001">
    <property type="entry name" value="Peroxidase"/>
    <property type="match status" value="2"/>
</dbReference>
<evidence type="ECO:0000256" key="3">
    <source>
        <dbReference type="ARBA" id="ARBA00006873"/>
    </source>
</evidence>
<feature type="binding site" evidence="16">
    <location>
        <position position="430"/>
    </location>
    <ligand>
        <name>Ca(2+)</name>
        <dbReference type="ChEBI" id="CHEBI:29108"/>
        <label>1</label>
    </ligand>
</feature>
<keyword evidence="10 16" id="KW-0408">Iron</keyword>
<evidence type="ECO:0000256" key="7">
    <source>
        <dbReference type="ARBA" id="ARBA00022723"/>
    </source>
</evidence>
<feature type="domain" description="Plant heme peroxidase family profile" evidence="21">
    <location>
        <begin position="28"/>
        <end position="329"/>
    </location>
</feature>
<keyword evidence="11 18" id="KW-1015">Disulfide bond</keyword>
<evidence type="ECO:0000256" key="17">
    <source>
        <dbReference type="PIRSR" id="PIRSR600823-4"/>
    </source>
</evidence>
<dbReference type="Proteomes" id="UP001459277">
    <property type="component" value="Unassembled WGS sequence"/>
</dbReference>
<feature type="region of interest" description="Disordered" evidence="19">
    <location>
        <begin position="149"/>
        <end position="168"/>
    </location>
</feature>
<dbReference type="GO" id="GO:0140825">
    <property type="term" value="F:lactoperoxidase activity"/>
    <property type="evidence" value="ECO:0007669"/>
    <property type="project" value="UniProtKB-EC"/>
</dbReference>
<dbReference type="InterPro" id="IPR019794">
    <property type="entry name" value="Peroxidases_AS"/>
</dbReference>
<dbReference type="InterPro" id="IPR010255">
    <property type="entry name" value="Haem_peroxidase_sf"/>
</dbReference>
<dbReference type="AlphaFoldDB" id="A0AAW2CQA0"/>
<feature type="binding site" evidence="16">
    <location>
        <position position="444"/>
    </location>
    <ligand>
        <name>Ca(2+)</name>
        <dbReference type="ChEBI" id="CHEBI:29108"/>
        <label>1</label>
    </ligand>
</feature>
<feature type="disulfide bond" evidence="18">
    <location>
        <begin position="424"/>
        <end position="429"/>
    </location>
</feature>
<evidence type="ECO:0000256" key="5">
    <source>
        <dbReference type="ARBA" id="ARBA00022559"/>
    </source>
</evidence>
<keyword evidence="8 16" id="KW-0106">Calcium</keyword>
<sequence length="696" mass="73096">MSSSASCCTLLIGLLCVVLLGGSSSHGQLSPTFYDTTCPNVSVIVRGIIEEALKTDARIGASLIRLHFHDCFVNGCDGSLLLNNSATIESEKEARPNNNSARGFGVVDDIKTALETACPATVSCADILAIAAEESVSLAGGPSWNVSLGRRDSTTANRTAAELPPGPTEDLPSLKAKFFAVDLNTTDLVALSGAHTFGRAQCGTFINRLYNFSGSGNPDPTLNTTYLSTLQGICPQNGNTTVVTNLDLTTPDVFDNKYFSNLQVQEGLLQSDQELFSTTGDETVAIVNNFTANQTAFFASFVVSMIKMGNISPLTGTAGEIRLNCGKVNDKSTGSDGLLYSSIEIILQKRMSSSSSSSSCCTLLIGLLCVVLLGGSLSHGQLSPTFYDSTCPNASNIVRGIIAEALKTDARIGGSLIRLHFHDCFVNGCDGSLLLNNSATIQSEKEAPPNNNSARGFGVVDNIKTALETACPATVSCADILAIAAEESVSLAGGPSWNVSLGRRDSTTANRTAAGLFLPGPTEALSVLKAKFLAVGLNSTDLVALSGAHTFGRAQCFTFINRLYNFSGSGNPDPTLNTTYLSTLQGICPQNGNTSVVTNLDLTTPDVFDNKYFSNLQVQEGLLQSDQELFSTTGDETVAIVNNFTANQTAFFASFVVSMIKMGNISPLTGTAGEIRLNCGTVNNSTGSDGLLYSSM</sequence>
<dbReference type="Pfam" id="PF00141">
    <property type="entry name" value="peroxidase"/>
    <property type="match status" value="2"/>
</dbReference>
<evidence type="ECO:0000256" key="1">
    <source>
        <dbReference type="ARBA" id="ARBA00000189"/>
    </source>
</evidence>
<comment type="function">
    <text evidence="2">Removal of H(2)O(2), oxidation of toxic reductants, biosynthesis and degradation of lignin, suberization, auxin catabolism, response to environmental stresses such as wounding, pathogen attack and oxidative stress. These functions might be dependent on each isozyme/isoform in each plant tissue.</text>
</comment>
<feature type="binding site" evidence="16">
    <location>
        <position position="609"/>
    </location>
    <ligand>
        <name>Ca(2+)</name>
        <dbReference type="ChEBI" id="CHEBI:29108"/>
        <label>2</label>
    </ligand>
</feature>
<dbReference type="InterPro" id="IPR000823">
    <property type="entry name" value="Peroxidase_pln"/>
</dbReference>
<evidence type="ECO:0000259" key="21">
    <source>
        <dbReference type="PROSITE" id="PS50873"/>
    </source>
</evidence>
<keyword evidence="9" id="KW-0560">Oxidoreductase</keyword>
<evidence type="ECO:0000256" key="6">
    <source>
        <dbReference type="ARBA" id="ARBA00022617"/>
    </source>
</evidence>
<evidence type="ECO:0000256" key="15">
    <source>
        <dbReference type="PIRSR" id="PIRSR600823-2"/>
    </source>
</evidence>
<feature type="binding site" description="axial binding residue" evidence="16">
    <location>
        <position position="549"/>
    </location>
    <ligand>
        <name>heme b</name>
        <dbReference type="ChEBI" id="CHEBI:60344"/>
    </ligand>
    <ligandPart>
        <name>Fe</name>
        <dbReference type="ChEBI" id="CHEBI:18248"/>
    </ligandPart>
</feature>
<evidence type="ECO:0000256" key="11">
    <source>
        <dbReference type="ARBA" id="ARBA00023157"/>
    </source>
</evidence>
<feature type="disulfide bond" evidence="18">
    <location>
        <begin position="477"/>
        <end position="679"/>
    </location>
</feature>
<feature type="binding site" evidence="16">
    <location>
        <position position="550"/>
    </location>
    <ligand>
        <name>Ca(2+)</name>
        <dbReference type="ChEBI" id="CHEBI:29108"/>
        <label>2</label>
    </ligand>
</feature>
<feature type="disulfide bond" evidence="18">
    <location>
        <begin position="391"/>
        <end position="471"/>
    </location>
</feature>
<feature type="site" description="Transition state stabilizer" evidence="17">
    <location>
        <position position="418"/>
    </location>
</feature>
<evidence type="ECO:0000256" key="19">
    <source>
        <dbReference type="SAM" id="MobiDB-lite"/>
    </source>
</evidence>
<keyword evidence="6" id="KW-0349">Heme</keyword>
<dbReference type="PROSITE" id="PS00435">
    <property type="entry name" value="PEROXIDASE_1"/>
    <property type="match status" value="2"/>
</dbReference>
<feature type="binding site" evidence="16">
    <location>
        <position position="604"/>
    </location>
    <ligand>
        <name>Ca(2+)</name>
        <dbReference type="ChEBI" id="CHEBI:29108"/>
        <label>2</label>
    </ligand>
</feature>
<dbReference type="PANTHER" id="PTHR31388">
    <property type="entry name" value="PEROXIDASE 72-RELATED"/>
    <property type="match status" value="1"/>
</dbReference>
<evidence type="ECO:0000256" key="20">
    <source>
        <dbReference type="SAM" id="SignalP"/>
    </source>
</evidence>
<evidence type="ECO:0000313" key="22">
    <source>
        <dbReference type="EMBL" id="KAK9999731.1"/>
    </source>
</evidence>
<gene>
    <name evidence="22" type="ORF">SO802_019334</name>
</gene>
<comment type="caution">
    <text evidence="22">The sequence shown here is derived from an EMBL/GenBank/DDBJ whole genome shotgun (WGS) entry which is preliminary data.</text>
</comment>
<dbReference type="PROSITE" id="PS50873">
    <property type="entry name" value="PEROXIDASE_4"/>
    <property type="match status" value="2"/>
</dbReference>
<feature type="binding site" evidence="16">
    <location>
        <position position="426"/>
    </location>
    <ligand>
        <name>Ca(2+)</name>
        <dbReference type="ChEBI" id="CHEBI:29108"/>
        <label>1</label>
    </ligand>
</feature>
<keyword evidence="13" id="KW-0376">Hydrogen peroxide</keyword>
<organism evidence="22 23">
    <name type="scientific">Lithocarpus litseifolius</name>
    <dbReference type="NCBI Taxonomy" id="425828"/>
    <lineage>
        <taxon>Eukaryota</taxon>
        <taxon>Viridiplantae</taxon>
        <taxon>Streptophyta</taxon>
        <taxon>Embryophyta</taxon>
        <taxon>Tracheophyta</taxon>
        <taxon>Spermatophyta</taxon>
        <taxon>Magnoliopsida</taxon>
        <taxon>eudicotyledons</taxon>
        <taxon>Gunneridae</taxon>
        <taxon>Pentapetalae</taxon>
        <taxon>rosids</taxon>
        <taxon>fabids</taxon>
        <taxon>Fagales</taxon>
        <taxon>Fagaceae</taxon>
        <taxon>Lithocarpus</taxon>
    </lineage>
</organism>
<evidence type="ECO:0000256" key="2">
    <source>
        <dbReference type="ARBA" id="ARBA00002322"/>
    </source>
</evidence>
<dbReference type="PROSITE" id="PS00436">
    <property type="entry name" value="PEROXIDASE_2"/>
    <property type="match status" value="2"/>
</dbReference>
<dbReference type="PRINTS" id="PR00461">
    <property type="entry name" value="PLPEROXIDASE"/>
</dbReference>
<dbReference type="GO" id="GO:0006979">
    <property type="term" value="P:response to oxidative stress"/>
    <property type="evidence" value="ECO:0007669"/>
    <property type="project" value="InterPro"/>
</dbReference>
<dbReference type="Gene3D" id="1.10.520.10">
    <property type="match status" value="2"/>
</dbReference>
<comment type="cofactor">
    <cofactor evidence="16">
        <name>heme b</name>
        <dbReference type="ChEBI" id="CHEBI:60344"/>
    </cofactor>
    <text evidence="16">Binds 1 heme b (iron(II)-protoporphyrin IX) group per subunit.</text>
</comment>
<dbReference type="EC" id="1.11.1.7" evidence="4"/>
<dbReference type="GO" id="GO:0042744">
    <property type="term" value="P:hydrogen peroxide catabolic process"/>
    <property type="evidence" value="ECO:0007669"/>
    <property type="project" value="UniProtKB-KW"/>
</dbReference>
<dbReference type="FunFam" id="1.10.520.10:FF:000009">
    <property type="entry name" value="Peroxidase"/>
    <property type="match status" value="2"/>
</dbReference>
<dbReference type="GO" id="GO:0046872">
    <property type="term" value="F:metal ion binding"/>
    <property type="evidence" value="ECO:0007669"/>
    <property type="project" value="UniProtKB-KW"/>
</dbReference>
<evidence type="ECO:0000256" key="16">
    <source>
        <dbReference type="PIRSR" id="PIRSR600823-3"/>
    </source>
</evidence>
<dbReference type="SUPFAM" id="SSF48113">
    <property type="entry name" value="Heme-dependent peroxidases"/>
    <property type="match status" value="2"/>
</dbReference>
<evidence type="ECO:0000256" key="12">
    <source>
        <dbReference type="ARBA" id="ARBA00023180"/>
    </source>
</evidence>
<accession>A0AAW2CQA0</accession>
<keyword evidence="12" id="KW-0325">Glycoprotein</keyword>
<feature type="domain" description="Plant heme peroxidase family profile" evidence="21">
    <location>
        <begin position="381"/>
        <end position="683"/>
    </location>
</feature>
<evidence type="ECO:0000256" key="14">
    <source>
        <dbReference type="PIRSR" id="PIRSR600823-1"/>
    </source>
</evidence>
<dbReference type="PANTHER" id="PTHR31388:SF270">
    <property type="entry name" value="PEROXIDASE 22-RELATED"/>
    <property type="match status" value="1"/>
</dbReference>
<evidence type="ECO:0000313" key="23">
    <source>
        <dbReference type="Proteomes" id="UP001459277"/>
    </source>
</evidence>
<comment type="cofactor">
    <cofactor evidence="16">
        <name>Ca(2+)</name>
        <dbReference type="ChEBI" id="CHEBI:29108"/>
    </cofactor>
    <text evidence="16">Binds 2 calcium ions per subunit.</text>
</comment>
<evidence type="ECO:0000256" key="18">
    <source>
        <dbReference type="PIRSR" id="PIRSR600823-5"/>
    </source>
</evidence>
<evidence type="ECO:0000256" key="4">
    <source>
        <dbReference type="ARBA" id="ARBA00012313"/>
    </source>
</evidence>
<feature type="signal peptide" evidence="20">
    <location>
        <begin position="1"/>
        <end position="25"/>
    </location>
</feature>
<comment type="catalytic activity">
    <reaction evidence="1">
        <text>2 a phenolic donor + H2O2 = 2 a phenolic radical donor + 2 H2O</text>
        <dbReference type="Rhea" id="RHEA:56136"/>
        <dbReference type="ChEBI" id="CHEBI:15377"/>
        <dbReference type="ChEBI" id="CHEBI:16240"/>
        <dbReference type="ChEBI" id="CHEBI:139520"/>
        <dbReference type="ChEBI" id="CHEBI:139521"/>
        <dbReference type="EC" id="1.11.1.7"/>
    </reaction>
</comment>
<keyword evidence="20" id="KW-0732">Signal</keyword>
<protein>
    <recommendedName>
        <fullName evidence="4">peroxidase</fullName>
        <ecNumber evidence="4">1.11.1.7</ecNumber>
    </recommendedName>
</protein>
<dbReference type="InterPro" id="IPR019793">
    <property type="entry name" value="Peroxidases_heam-ligand_BS"/>
</dbReference>
<evidence type="ECO:0000256" key="10">
    <source>
        <dbReference type="ARBA" id="ARBA00023004"/>
    </source>
</evidence>
<comment type="similarity">
    <text evidence="3">Belongs to the peroxidase family. Ascorbate peroxidase subfamily.</text>
</comment>
<feature type="binding site" evidence="16">
    <location>
        <position position="428"/>
    </location>
    <ligand>
        <name>Ca(2+)</name>
        <dbReference type="ChEBI" id="CHEBI:29108"/>
        <label>1</label>
    </ligand>
</feature>
<dbReference type="InterPro" id="IPR002016">
    <property type="entry name" value="Haem_peroxidase"/>
</dbReference>
<feature type="chain" id="PRO_5043957418" description="peroxidase" evidence="20">
    <location>
        <begin position="26"/>
        <end position="696"/>
    </location>
</feature>
<dbReference type="CDD" id="cd00693">
    <property type="entry name" value="secretory_peroxidase"/>
    <property type="match status" value="2"/>
</dbReference>
<feature type="disulfide bond" evidence="18">
    <location>
        <begin position="556"/>
        <end position="588"/>
    </location>
</feature>
<feature type="binding site" evidence="16">
    <location>
        <position position="423"/>
    </location>
    <ligand>
        <name>Ca(2+)</name>
        <dbReference type="ChEBI" id="CHEBI:29108"/>
        <label>1</label>
    </ligand>
</feature>
<reference evidence="22 23" key="1">
    <citation type="submission" date="2024-01" db="EMBL/GenBank/DDBJ databases">
        <title>A telomere-to-telomere, gap-free genome of sweet tea (Lithocarpus litseifolius).</title>
        <authorList>
            <person name="Zhou J."/>
        </authorList>
    </citation>
    <scope>NUCLEOTIDE SEQUENCE [LARGE SCALE GENOMIC DNA]</scope>
    <source>
        <strain evidence="22">Zhou-2022a</strain>
        <tissue evidence="22">Leaf</tissue>
    </source>
</reference>
<dbReference type="PRINTS" id="PR00458">
    <property type="entry name" value="PEROXIDASE"/>
</dbReference>
<evidence type="ECO:0000256" key="9">
    <source>
        <dbReference type="ARBA" id="ARBA00023002"/>
    </source>
</evidence>
<feature type="binding site" evidence="16">
    <location>
        <position position="432"/>
    </location>
    <ligand>
        <name>Ca(2+)</name>
        <dbReference type="ChEBI" id="CHEBI:29108"/>
        <label>1</label>
    </ligand>
</feature>
<evidence type="ECO:0000256" key="13">
    <source>
        <dbReference type="ARBA" id="ARBA00023324"/>
    </source>
</evidence>
<proteinExistence type="inferred from homology"/>
<keyword evidence="23" id="KW-1185">Reference proteome</keyword>
<feature type="binding site" evidence="15">
    <location>
        <position position="519"/>
    </location>
    <ligand>
        <name>substrate</name>
    </ligand>
</feature>
<keyword evidence="5" id="KW-0575">Peroxidase</keyword>
<dbReference type="EMBL" id="JAZDWU010000006">
    <property type="protein sequence ID" value="KAK9999731.1"/>
    <property type="molecule type" value="Genomic_DNA"/>
</dbReference>
<feature type="active site" description="Proton acceptor" evidence="14">
    <location>
        <position position="422"/>
    </location>
</feature>
<feature type="binding site" evidence="16">
    <location>
        <position position="601"/>
    </location>
    <ligand>
        <name>Ca(2+)</name>
        <dbReference type="ChEBI" id="CHEBI:29108"/>
        <label>2</label>
    </ligand>
</feature>
<keyword evidence="7 16" id="KW-0479">Metal-binding</keyword>